<evidence type="ECO:0000313" key="2">
    <source>
        <dbReference type="Proteomes" id="UP001159363"/>
    </source>
</evidence>
<accession>A0ABQ9IJ00</accession>
<protein>
    <submittedName>
        <fullName evidence="1">Uncharacterized protein</fullName>
    </submittedName>
</protein>
<evidence type="ECO:0000313" key="1">
    <source>
        <dbReference type="EMBL" id="KAJ8896422.1"/>
    </source>
</evidence>
<comment type="caution">
    <text evidence="1">The sequence shown here is derived from an EMBL/GenBank/DDBJ whole genome shotgun (WGS) entry which is preliminary data.</text>
</comment>
<sequence>MAKGGGVKLPPALYLQSKNAYAEWKFWESEFEDYLVSTGQDNAADMAKISLYGILMGSTSSRILATLAIPDDDRNNYIKKDTEAEEDKMLHNQTVHGV</sequence>
<proteinExistence type="predicted"/>
<dbReference type="EMBL" id="JARBHB010000001">
    <property type="protein sequence ID" value="KAJ8896422.1"/>
    <property type="molecule type" value="Genomic_DNA"/>
</dbReference>
<organism evidence="1 2">
    <name type="scientific">Dryococelus australis</name>
    <dbReference type="NCBI Taxonomy" id="614101"/>
    <lineage>
        <taxon>Eukaryota</taxon>
        <taxon>Metazoa</taxon>
        <taxon>Ecdysozoa</taxon>
        <taxon>Arthropoda</taxon>
        <taxon>Hexapoda</taxon>
        <taxon>Insecta</taxon>
        <taxon>Pterygota</taxon>
        <taxon>Neoptera</taxon>
        <taxon>Polyneoptera</taxon>
        <taxon>Phasmatodea</taxon>
        <taxon>Verophasmatodea</taxon>
        <taxon>Anareolatae</taxon>
        <taxon>Phasmatidae</taxon>
        <taxon>Eurycanthinae</taxon>
        <taxon>Dryococelus</taxon>
    </lineage>
</organism>
<keyword evidence="2" id="KW-1185">Reference proteome</keyword>
<dbReference type="Proteomes" id="UP001159363">
    <property type="component" value="Chromosome 1"/>
</dbReference>
<reference evidence="1 2" key="1">
    <citation type="submission" date="2023-02" db="EMBL/GenBank/DDBJ databases">
        <title>LHISI_Scaffold_Assembly.</title>
        <authorList>
            <person name="Stuart O.P."/>
            <person name="Cleave R."/>
            <person name="Magrath M.J.L."/>
            <person name="Mikheyev A.S."/>
        </authorList>
    </citation>
    <scope>NUCLEOTIDE SEQUENCE [LARGE SCALE GENOMIC DNA]</scope>
    <source>
        <strain evidence="1">Daus_M_001</strain>
        <tissue evidence="1">Leg muscle</tissue>
    </source>
</reference>
<gene>
    <name evidence="1" type="ORF">PR048_001766</name>
</gene>
<name>A0ABQ9IJ00_9NEOP</name>